<feature type="domain" description="HTH cro/C1-type" evidence="1">
    <location>
        <begin position="10"/>
        <end position="67"/>
    </location>
</feature>
<reference evidence="3" key="1">
    <citation type="journal article" date="2019" name="Int. J. Syst. Evol. Microbiol.">
        <title>The Global Catalogue of Microorganisms (GCM) 10K type strain sequencing project: providing services to taxonomists for standard genome sequencing and annotation.</title>
        <authorList>
            <consortium name="The Broad Institute Genomics Platform"/>
            <consortium name="The Broad Institute Genome Sequencing Center for Infectious Disease"/>
            <person name="Wu L."/>
            <person name="Ma J."/>
        </authorList>
    </citation>
    <scope>NUCLEOTIDE SEQUENCE [LARGE SCALE GENOMIC DNA]</scope>
    <source>
        <strain evidence="3">CGMCC 1.12769</strain>
    </source>
</reference>
<dbReference type="EMBL" id="BMFT01000001">
    <property type="protein sequence ID" value="GGH29692.1"/>
    <property type="molecule type" value="Genomic_DNA"/>
</dbReference>
<dbReference type="PROSITE" id="PS50943">
    <property type="entry name" value="HTH_CROC1"/>
    <property type="match status" value="1"/>
</dbReference>
<dbReference type="CDD" id="cd00093">
    <property type="entry name" value="HTH_XRE"/>
    <property type="match status" value="1"/>
</dbReference>
<proteinExistence type="predicted"/>
<evidence type="ECO:0000313" key="3">
    <source>
        <dbReference type="Proteomes" id="UP000659344"/>
    </source>
</evidence>
<accession>A0ABQ1YMK7</accession>
<name>A0ABQ1YMK7_9BACL</name>
<dbReference type="RefSeq" id="WP_188540597.1">
    <property type="nucleotide sequence ID" value="NZ_BMFT01000001.1"/>
</dbReference>
<protein>
    <recommendedName>
        <fullName evidence="1">HTH cro/C1-type domain-containing protein</fullName>
    </recommendedName>
</protein>
<evidence type="ECO:0000313" key="2">
    <source>
        <dbReference type="EMBL" id="GGH29692.1"/>
    </source>
</evidence>
<dbReference type="InterPro" id="IPR010982">
    <property type="entry name" value="Lambda_DNA-bd_dom_sf"/>
</dbReference>
<dbReference type="Gene3D" id="1.10.260.40">
    <property type="entry name" value="lambda repressor-like DNA-binding domains"/>
    <property type="match status" value="1"/>
</dbReference>
<dbReference type="InterPro" id="IPR001387">
    <property type="entry name" value="Cro/C1-type_HTH"/>
</dbReference>
<comment type="caution">
    <text evidence="2">The sequence shown here is derived from an EMBL/GenBank/DDBJ whole genome shotgun (WGS) entry which is preliminary data.</text>
</comment>
<sequence length="456" mass="53600">MNQTTIRAELKDYLKRKCITINQFAEASGVNSGTLSSIINASRVISMLQLDRITESMGLLEGSFYDLYIDDCVNHSTINWRRLQPLLFRCADLGRLDCIERVLCLVDSQSYVSALFDTAEKMFKEGNNEAARLLYENVAANEKYQHSERLALCQYRLFKITLCDDHELNIRAAVQFEGFVDKLDEMDQLDALKDLANTYLLLNQSDKMEKLAKDMGRIATIQYKYRYEQPRKVQIHKEPSMPLFAYILYAHVLCSSACANRGEYDQGLYYISLYSDLSWVQEDTEEAHRRMNECKMWAKANSYLFRLMKGEIEVIPEYVNYIESYENEMLLALFMILQVANRYHSNIDEILLRFKQIISEYIDQKGKVTTNQHQRVVEDRFAYFMAELSTYYMSNERYEIGIEYMLKGLDSSLKINSRTCVIRFVCLFEQYRFAVSPEVQKKYKSLFCEEQREYKV</sequence>
<dbReference type="Proteomes" id="UP000659344">
    <property type="component" value="Unassembled WGS sequence"/>
</dbReference>
<keyword evidence="3" id="KW-1185">Reference proteome</keyword>
<gene>
    <name evidence="2" type="ORF">GCM10008013_32430</name>
</gene>
<organism evidence="2 3">
    <name type="scientific">Paenibacillus segetis</name>
    <dbReference type="NCBI Taxonomy" id="1325360"/>
    <lineage>
        <taxon>Bacteria</taxon>
        <taxon>Bacillati</taxon>
        <taxon>Bacillota</taxon>
        <taxon>Bacilli</taxon>
        <taxon>Bacillales</taxon>
        <taxon>Paenibacillaceae</taxon>
        <taxon>Paenibacillus</taxon>
    </lineage>
</organism>
<dbReference type="SUPFAM" id="SSF47413">
    <property type="entry name" value="lambda repressor-like DNA-binding domains"/>
    <property type="match status" value="1"/>
</dbReference>
<evidence type="ECO:0000259" key="1">
    <source>
        <dbReference type="PROSITE" id="PS50943"/>
    </source>
</evidence>